<gene>
    <name evidence="12" type="primary">recN</name>
    <name evidence="12" type="ordered locus">PSMK_16840</name>
</gene>
<feature type="coiled-coil region" evidence="10">
    <location>
        <begin position="335"/>
        <end position="369"/>
    </location>
</feature>
<keyword evidence="10" id="KW-0175">Coiled coil</keyword>
<dbReference type="PIRSF" id="PIRSF003128">
    <property type="entry name" value="RecN"/>
    <property type="match status" value="1"/>
</dbReference>
<dbReference type="GO" id="GO:0009432">
    <property type="term" value="P:SOS response"/>
    <property type="evidence" value="ECO:0007669"/>
    <property type="project" value="TreeGrafter"/>
</dbReference>
<feature type="domain" description="RecF/RecN/SMC N-terminal" evidence="11">
    <location>
        <begin position="1"/>
        <end position="527"/>
    </location>
</feature>
<keyword evidence="13" id="KW-1185">Reference proteome</keyword>
<dbReference type="EMBL" id="AP012338">
    <property type="protein sequence ID" value="BAM03843.1"/>
    <property type="molecule type" value="Genomic_DNA"/>
</dbReference>
<dbReference type="GO" id="GO:0005524">
    <property type="term" value="F:ATP binding"/>
    <property type="evidence" value="ECO:0007669"/>
    <property type="project" value="UniProtKB-KW"/>
</dbReference>
<dbReference type="NCBIfam" id="TIGR00634">
    <property type="entry name" value="recN"/>
    <property type="match status" value="1"/>
</dbReference>
<protein>
    <recommendedName>
        <fullName evidence="3 9">DNA repair protein RecN</fullName>
    </recommendedName>
    <alternativeName>
        <fullName evidence="8 9">Recombination protein N</fullName>
    </alternativeName>
</protein>
<dbReference type="eggNOG" id="COG0497">
    <property type="taxonomic scope" value="Bacteria"/>
</dbReference>
<evidence type="ECO:0000256" key="2">
    <source>
        <dbReference type="ARBA" id="ARBA00009441"/>
    </source>
</evidence>
<dbReference type="Pfam" id="PF02463">
    <property type="entry name" value="SMC_N"/>
    <property type="match status" value="1"/>
</dbReference>
<dbReference type="Proteomes" id="UP000007881">
    <property type="component" value="Chromosome"/>
</dbReference>
<accession>I0IF05</accession>
<evidence type="ECO:0000313" key="13">
    <source>
        <dbReference type="Proteomes" id="UP000007881"/>
    </source>
</evidence>
<evidence type="ECO:0000256" key="10">
    <source>
        <dbReference type="SAM" id="Coils"/>
    </source>
</evidence>
<dbReference type="RefSeq" id="WP_014437061.1">
    <property type="nucleotide sequence ID" value="NC_017080.1"/>
</dbReference>
<evidence type="ECO:0000256" key="6">
    <source>
        <dbReference type="ARBA" id="ARBA00022840"/>
    </source>
</evidence>
<reference evidence="12 13" key="1">
    <citation type="submission" date="2012-02" db="EMBL/GenBank/DDBJ databases">
        <title>Complete genome sequence of Phycisphaera mikurensis NBRC 102666.</title>
        <authorList>
            <person name="Ankai A."/>
            <person name="Hosoyama A."/>
            <person name="Terui Y."/>
            <person name="Sekine M."/>
            <person name="Fukai R."/>
            <person name="Kato Y."/>
            <person name="Nakamura S."/>
            <person name="Yamada-Narita S."/>
            <person name="Kawakoshi A."/>
            <person name="Fukunaga Y."/>
            <person name="Yamazaki S."/>
            <person name="Fujita N."/>
        </authorList>
    </citation>
    <scope>NUCLEOTIDE SEQUENCE [LARGE SCALE GENOMIC DNA]</scope>
    <source>
        <strain evidence="13">NBRC 102666 / KCTC 22515 / FYK2301M01</strain>
    </source>
</reference>
<evidence type="ECO:0000313" key="12">
    <source>
        <dbReference type="EMBL" id="BAM03843.1"/>
    </source>
</evidence>
<dbReference type="GO" id="GO:0006310">
    <property type="term" value="P:DNA recombination"/>
    <property type="evidence" value="ECO:0007669"/>
    <property type="project" value="InterPro"/>
</dbReference>
<dbReference type="CDD" id="cd03241">
    <property type="entry name" value="ABC_RecN"/>
    <property type="match status" value="2"/>
</dbReference>
<comment type="similarity">
    <text evidence="2 9">Belongs to the RecN family.</text>
</comment>
<keyword evidence="6" id="KW-0067">ATP-binding</keyword>
<evidence type="ECO:0000256" key="3">
    <source>
        <dbReference type="ARBA" id="ARBA00021315"/>
    </source>
</evidence>
<dbReference type="GO" id="GO:0006281">
    <property type="term" value="P:DNA repair"/>
    <property type="evidence" value="ECO:0007669"/>
    <property type="project" value="UniProtKB-KW"/>
</dbReference>
<comment type="function">
    <text evidence="1 9">May be involved in recombinational repair of damaged DNA.</text>
</comment>
<dbReference type="GO" id="GO:0043590">
    <property type="term" value="C:bacterial nucleoid"/>
    <property type="evidence" value="ECO:0007669"/>
    <property type="project" value="TreeGrafter"/>
</dbReference>
<evidence type="ECO:0000256" key="4">
    <source>
        <dbReference type="ARBA" id="ARBA00022741"/>
    </source>
</evidence>
<proteinExistence type="inferred from homology"/>
<dbReference type="InterPro" id="IPR004604">
    <property type="entry name" value="DNA_recomb/repair_RecN"/>
</dbReference>
<name>I0IF05_PHYMF</name>
<dbReference type="STRING" id="1142394.PSMK_16840"/>
<organism evidence="12 13">
    <name type="scientific">Phycisphaera mikurensis (strain NBRC 102666 / KCTC 22515 / FYK2301M01)</name>
    <dbReference type="NCBI Taxonomy" id="1142394"/>
    <lineage>
        <taxon>Bacteria</taxon>
        <taxon>Pseudomonadati</taxon>
        <taxon>Planctomycetota</taxon>
        <taxon>Phycisphaerae</taxon>
        <taxon>Phycisphaerales</taxon>
        <taxon>Phycisphaeraceae</taxon>
        <taxon>Phycisphaera</taxon>
    </lineage>
</organism>
<dbReference type="KEGG" id="phm:PSMK_16840"/>
<evidence type="ECO:0000256" key="1">
    <source>
        <dbReference type="ARBA" id="ARBA00003618"/>
    </source>
</evidence>
<dbReference type="PANTHER" id="PTHR11059">
    <property type="entry name" value="DNA REPAIR PROTEIN RECN"/>
    <property type="match status" value="1"/>
</dbReference>
<keyword evidence="7 9" id="KW-0234">DNA repair</keyword>
<dbReference type="Gene3D" id="3.40.50.300">
    <property type="entry name" value="P-loop containing nucleotide triphosphate hydrolases"/>
    <property type="match status" value="2"/>
</dbReference>
<evidence type="ECO:0000256" key="5">
    <source>
        <dbReference type="ARBA" id="ARBA00022763"/>
    </source>
</evidence>
<dbReference type="Gene3D" id="6.10.140.1090">
    <property type="match status" value="1"/>
</dbReference>
<evidence type="ECO:0000259" key="11">
    <source>
        <dbReference type="Pfam" id="PF02463"/>
    </source>
</evidence>
<sequence>MLNQLHIQNLAVIEDATVDFAEGLNVFTGATGAGKSLVIGAFEALLGLRKATDMVRPGAKEARISGLFTLDDPRAAAEVGEALDQEIAAGEEFLLTRKLFASGRSSVSVNGQPATAAMLARAAESLVDIHGQHDHQHLFKPAHQLAILDGYAGTEALRDRFAAGFAELRSMKKKRDRLAASAELREQQRDLAQFQLDEIDAVEPQEGEFPELASRGAVLGNVQSLKADAARCYGALYEADGSINERLQGLTGILLDVAETDPSAAPIAEAVRSATMMLQEAAFDLSRYESRLETDPEEAAEVEARLNQLNRLIAKHGDGRSGRHVVGGEDPLQPVIDKRNQLAEQLEKLAAAETDAGGLDAQIEAAERALDELAGALTVKRKAAAAELAPAVAAQLAELGMVGATLDVGFDAADDTPSGRDRIEFLARTNPGQPERPLRAIASGGELSRVMLALKGVLHGGDRISVLVFDEVDANIGGRLGSVIGRKLRALADADAAEGPKPQVLCITHLAQIAAFGDKHFVIQKRTTGSKKTDSTATTVAAIDGKARVDELAEMLAGAEATPTTRKQARELLRVAERG</sequence>
<keyword evidence="4" id="KW-0547">Nucleotide-binding</keyword>
<dbReference type="SUPFAM" id="SSF52540">
    <property type="entry name" value="P-loop containing nucleoside triphosphate hydrolases"/>
    <property type="match status" value="2"/>
</dbReference>
<dbReference type="InterPro" id="IPR003395">
    <property type="entry name" value="RecF/RecN/SMC_N"/>
</dbReference>
<evidence type="ECO:0000256" key="7">
    <source>
        <dbReference type="ARBA" id="ARBA00023204"/>
    </source>
</evidence>
<dbReference type="HOGENOM" id="CLU_018297_3_1_0"/>
<dbReference type="InterPro" id="IPR027417">
    <property type="entry name" value="P-loop_NTPase"/>
</dbReference>
<evidence type="ECO:0000256" key="9">
    <source>
        <dbReference type="PIRNR" id="PIRNR003128"/>
    </source>
</evidence>
<keyword evidence="5 9" id="KW-0227">DNA damage</keyword>
<evidence type="ECO:0000256" key="8">
    <source>
        <dbReference type="ARBA" id="ARBA00033408"/>
    </source>
</evidence>
<dbReference type="OrthoDB" id="9806954at2"/>
<dbReference type="AlphaFoldDB" id="I0IF05"/>
<dbReference type="PANTHER" id="PTHR11059:SF0">
    <property type="entry name" value="DNA REPAIR PROTEIN RECN"/>
    <property type="match status" value="1"/>
</dbReference>